<organism evidence="1 2">
    <name type="scientific">Candidatus Nomurabacteria bacterium CG1_02_43_90</name>
    <dbReference type="NCBI Taxonomy" id="1805281"/>
    <lineage>
        <taxon>Bacteria</taxon>
        <taxon>Candidatus Nomuraibacteriota</taxon>
    </lineage>
</organism>
<dbReference type="Proteomes" id="UP000181992">
    <property type="component" value="Unassembled WGS sequence"/>
</dbReference>
<comment type="caution">
    <text evidence="1">The sequence shown here is derived from an EMBL/GenBank/DDBJ whole genome shotgun (WGS) entry which is preliminary data.</text>
</comment>
<evidence type="ECO:0000313" key="1">
    <source>
        <dbReference type="EMBL" id="OIO30271.1"/>
    </source>
</evidence>
<sequence length="99" mass="11747">MKTNKIKVSDIKIGPIRQEVLPNGFVVRVQKYKEIIKEVEISSIEETLSNFQRDLYPEKELLIWENMAHFYEISVRDNPDWTSKDKKKIFDEILMSTLS</sequence>
<gene>
    <name evidence="1" type="ORF">AUJ77_03450</name>
</gene>
<proteinExistence type="predicted"/>
<evidence type="ECO:0000313" key="2">
    <source>
        <dbReference type="Proteomes" id="UP000181992"/>
    </source>
</evidence>
<dbReference type="EMBL" id="MNVN01000021">
    <property type="protein sequence ID" value="OIO30271.1"/>
    <property type="molecule type" value="Genomic_DNA"/>
</dbReference>
<protein>
    <submittedName>
        <fullName evidence="1">Uncharacterized protein</fullName>
    </submittedName>
</protein>
<accession>A0A1J4V7L4</accession>
<dbReference type="AlphaFoldDB" id="A0A1J4V7L4"/>
<dbReference type="STRING" id="1805281.AUJ77_03450"/>
<reference evidence="1 2" key="1">
    <citation type="journal article" date="2016" name="Environ. Microbiol.">
        <title>Genomic resolution of a cold subsurface aquifer community provides metabolic insights for novel microbes adapted to high CO concentrations.</title>
        <authorList>
            <person name="Probst A.J."/>
            <person name="Castelle C.J."/>
            <person name="Singh A."/>
            <person name="Brown C.T."/>
            <person name="Anantharaman K."/>
            <person name="Sharon I."/>
            <person name="Hug L.A."/>
            <person name="Burstein D."/>
            <person name="Emerson J.B."/>
            <person name="Thomas B.C."/>
            <person name="Banfield J.F."/>
        </authorList>
    </citation>
    <scope>NUCLEOTIDE SEQUENCE [LARGE SCALE GENOMIC DNA]</scope>
    <source>
        <strain evidence="1">CG1_02_43_90</strain>
    </source>
</reference>
<name>A0A1J4V7L4_9BACT</name>